<dbReference type="AlphaFoldDB" id="A0A6J4QMB8"/>
<reference evidence="1" key="1">
    <citation type="submission" date="2020-02" db="EMBL/GenBank/DDBJ databases">
        <authorList>
            <person name="Meier V. D."/>
        </authorList>
    </citation>
    <scope>NUCLEOTIDE SEQUENCE</scope>
    <source>
        <strain evidence="1">AVDCRST_MAG80</strain>
    </source>
</reference>
<dbReference type="EMBL" id="CADCVC010000117">
    <property type="protein sequence ID" value="CAA9441506.1"/>
    <property type="molecule type" value="Genomic_DNA"/>
</dbReference>
<dbReference type="Pfam" id="PF13563">
    <property type="entry name" value="2_5_RNA_ligase2"/>
    <property type="match status" value="1"/>
</dbReference>
<name>A0A6J4QMB8_9ACTN</name>
<organism evidence="1">
    <name type="scientific">uncultured Rubrobacteraceae bacterium</name>
    <dbReference type="NCBI Taxonomy" id="349277"/>
    <lineage>
        <taxon>Bacteria</taxon>
        <taxon>Bacillati</taxon>
        <taxon>Actinomycetota</taxon>
        <taxon>Rubrobacteria</taxon>
        <taxon>Rubrobacterales</taxon>
        <taxon>Rubrobacteraceae</taxon>
        <taxon>environmental samples</taxon>
    </lineage>
</organism>
<gene>
    <name evidence="1" type="ORF">AVDCRST_MAG80-1378</name>
</gene>
<proteinExistence type="predicted"/>
<evidence type="ECO:0008006" key="2">
    <source>
        <dbReference type="Google" id="ProtNLM"/>
    </source>
</evidence>
<evidence type="ECO:0000313" key="1">
    <source>
        <dbReference type="EMBL" id="CAA9441506.1"/>
    </source>
</evidence>
<dbReference type="SUPFAM" id="SSF55144">
    <property type="entry name" value="LigT-like"/>
    <property type="match status" value="1"/>
</dbReference>
<sequence length="187" mass="21561">MVRRSNREKGATPLENPAVFERPLILTLRMDDPSQDRFDRLREEYFPKERNFIPAHLTLFHKLPGDREREIAATLYDLCGRQEPFSLAATGLVFMGRGVGYRLESSTLPAVRKTLADEWWPWLGAQDRRGFRPHVTVQNKVPPQEARALHRRLEETFAPFEVGAKGLLLWRYLGGPWEPAGSYGFRG</sequence>
<protein>
    <recommendedName>
        <fullName evidence="2">2'-5' RNA ligase family protein</fullName>
    </recommendedName>
</protein>
<dbReference type="Gene3D" id="3.90.1140.10">
    <property type="entry name" value="Cyclic phosphodiesterase"/>
    <property type="match status" value="1"/>
</dbReference>
<accession>A0A6J4QMB8</accession>
<dbReference type="InterPro" id="IPR009097">
    <property type="entry name" value="Cyclic_Pdiesterase"/>
</dbReference>